<comment type="catalytic activity">
    <reaction evidence="10 11 12">
        <text>O-phospho-L-serine + 2-oxoglutarate = 3-phosphooxypyruvate + L-glutamate</text>
        <dbReference type="Rhea" id="RHEA:14329"/>
        <dbReference type="ChEBI" id="CHEBI:16810"/>
        <dbReference type="ChEBI" id="CHEBI:18110"/>
        <dbReference type="ChEBI" id="CHEBI:29985"/>
        <dbReference type="ChEBI" id="CHEBI:57524"/>
        <dbReference type="EC" id="2.6.1.52"/>
    </reaction>
</comment>
<comment type="caution">
    <text evidence="14">The sequence shown here is derived from an EMBL/GenBank/DDBJ whole genome shotgun (WGS) entry which is preliminary data.</text>
</comment>
<dbReference type="PROSITE" id="PS00595">
    <property type="entry name" value="AA_TRANSFER_CLASS_5"/>
    <property type="match status" value="1"/>
</dbReference>
<comment type="pathway">
    <text evidence="11">Cofactor biosynthesis; pyridoxine 5'-phosphate biosynthesis; pyridoxine 5'-phosphate from D-erythrose 4-phosphate: step 3/5.</text>
</comment>
<comment type="subcellular location">
    <subcellularLocation>
        <location evidence="11">Cytoplasm</location>
    </subcellularLocation>
</comment>
<evidence type="ECO:0000256" key="12">
    <source>
        <dbReference type="RuleBase" id="RU004505"/>
    </source>
</evidence>
<keyword evidence="11" id="KW-0963">Cytoplasm</keyword>
<comment type="function">
    <text evidence="11">Catalyzes the reversible conversion of 3-phosphohydroxypyruvate to phosphoserine and of 3-hydroxy-2-oxo-4-phosphonooxybutanoate to phosphohydroxythreonine.</text>
</comment>
<evidence type="ECO:0000313" key="15">
    <source>
        <dbReference type="Proteomes" id="UP001156664"/>
    </source>
</evidence>
<keyword evidence="8 11" id="KW-0718">Serine biosynthesis</keyword>
<evidence type="ECO:0000256" key="1">
    <source>
        <dbReference type="ARBA" id="ARBA00005099"/>
    </source>
</evidence>
<feature type="binding site" evidence="11">
    <location>
        <position position="102"/>
    </location>
    <ligand>
        <name>pyridoxal 5'-phosphate</name>
        <dbReference type="ChEBI" id="CHEBI:597326"/>
    </ligand>
</feature>
<feature type="domain" description="Aminotransferase class V" evidence="13">
    <location>
        <begin position="4"/>
        <end position="360"/>
    </location>
</feature>
<keyword evidence="5 11" id="KW-0808">Transferase</keyword>
<keyword evidence="6 11" id="KW-0663">Pyridoxal phosphate</keyword>
<comment type="similarity">
    <text evidence="2 11">Belongs to the class-V pyridoxal-phosphate-dependent aminotransferase family. SerC subfamily.</text>
</comment>
<organism evidence="14 15">
    <name type="scientific">Limnobacter litoralis</name>
    <dbReference type="NCBI Taxonomy" id="481366"/>
    <lineage>
        <taxon>Bacteria</taxon>
        <taxon>Pseudomonadati</taxon>
        <taxon>Pseudomonadota</taxon>
        <taxon>Betaproteobacteria</taxon>
        <taxon>Burkholderiales</taxon>
        <taxon>Burkholderiaceae</taxon>
        <taxon>Limnobacter</taxon>
    </lineage>
</organism>
<comment type="cofactor">
    <cofactor evidence="11">
        <name>pyridoxal 5'-phosphate</name>
        <dbReference type="ChEBI" id="CHEBI:597326"/>
    </cofactor>
    <text evidence="11">Binds 1 pyridoxal phosphate per subunit.</text>
</comment>
<feature type="modified residue" description="N6-(pyridoxal phosphate)lysine" evidence="11">
    <location>
        <position position="208"/>
    </location>
</feature>
<comment type="caution">
    <text evidence="11">Lacks conserved residue(s) required for the propagation of feature annotation.</text>
</comment>
<dbReference type="InterPro" id="IPR015421">
    <property type="entry name" value="PyrdxlP-dep_Trfase_major"/>
</dbReference>
<comment type="subunit">
    <text evidence="11">Homodimer.</text>
</comment>
<protein>
    <recommendedName>
        <fullName evidence="11">Phosphoserine aminotransferase</fullName>
        <ecNumber evidence="11">2.6.1.52</ecNumber>
    </recommendedName>
    <alternativeName>
        <fullName evidence="11">Phosphohydroxythreonine aminotransferase</fullName>
        <shortName evidence="11">PSAT</shortName>
    </alternativeName>
</protein>
<evidence type="ECO:0000256" key="2">
    <source>
        <dbReference type="ARBA" id="ARBA00006904"/>
    </source>
</evidence>
<comment type="pathway">
    <text evidence="1 11 12">Amino-acid biosynthesis; L-serine biosynthesis; L-serine from 3-phospho-D-glycerate: step 2/3.</text>
</comment>
<dbReference type="PIRSF" id="PIRSF000525">
    <property type="entry name" value="SerC"/>
    <property type="match status" value="1"/>
</dbReference>
<evidence type="ECO:0000256" key="10">
    <source>
        <dbReference type="ARBA" id="ARBA00049007"/>
    </source>
</evidence>
<evidence type="ECO:0000256" key="7">
    <source>
        <dbReference type="ARBA" id="ARBA00023096"/>
    </source>
</evidence>
<dbReference type="NCBIfam" id="NF003764">
    <property type="entry name" value="PRK05355.1"/>
    <property type="match status" value="1"/>
</dbReference>
<keyword evidence="15" id="KW-1185">Reference proteome</keyword>
<dbReference type="EC" id="2.6.1.52" evidence="11"/>
<evidence type="ECO:0000259" key="13">
    <source>
        <dbReference type="Pfam" id="PF00266"/>
    </source>
</evidence>
<dbReference type="HAMAP" id="MF_00160">
    <property type="entry name" value="SerC_aminotrans_5"/>
    <property type="match status" value="1"/>
</dbReference>
<dbReference type="NCBIfam" id="TIGR01364">
    <property type="entry name" value="serC_1"/>
    <property type="match status" value="1"/>
</dbReference>
<dbReference type="SUPFAM" id="SSF53383">
    <property type="entry name" value="PLP-dependent transferases"/>
    <property type="match status" value="1"/>
</dbReference>
<evidence type="ECO:0000256" key="11">
    <source>
        <dbReference type="HAMAP-Rule" id="MF_00160"/>
    </source>
</evidence>
<feature type="binding site" evidence="11">
    <location>
        <position position="184"/>
    </location>
    <ligand>
        <name>pyridoxal 5'-phosphate</name>
        <dbReference type="ChEBI" id="CHEBI:597326"/>
    </ligand>
</feature>
<feature type="binding site" evidence="11">
    <location>
        <position position="160"/>
    </location>
    <ligand>
        <name>pyridoxal 5'-phosphate</name>
        <dbReference type="ChEBI" id="CHEBI:597326"/>
    </ligand>
</feature>
<evidence type="ECO:0000256" key="8">
    <source>
        <dbReference type="ARBA" id="ARBA00023299"/>
    </source>
</evidence>
<dbReference type="InterPro" id="IPR020578">
    <property type="entry name" value="Aminotrans_V_PyrdxlP_BS"/>
</dbReference>
<dbReference type="Pfam" id="PF00266">
    <property type="entry name" value="Aminotran_5"/>
    <property type="match status" value="1"/>
</dbReference>
<feature type="binding site" evidence="11">
    <location>
        <position position="207"/>
    </location>
    <ligand>
        <name>pyridoxal 5'-phosphate</name>
        <dbReference type="ChEBI" id="CHEBI:597326"/>
    </ligand>
</feature>
<evidence type="ECO:0000256" key="9">
    <source>
        <dbReference type="ARBA" id="ARBA00047630"/>
    </source>
</evidence>
<dbReference type="PANTHER" id="PTHR43247:SF1">
    <property type="entry name" value="PHOSPHOSERINE AMINOTRANSFERASE"/>
    <property type="match status" value="1"/>
</dbReference>
<evidence type="ECO:0000256" key="5">
    <source>
        <dbReference type="ARBA" id="ARBA00022679"/>
    </source>
</evidence>
<keyword evidence="3 11" id="KW-0032">Aminotransferase</keyword>
<evidence type="ECO:0000256" key="3">
    <source>
        <dbReference type="ARBA" id="ARBA00022576"/>
    </source>
</evidence>
<accession>A0ABQ5YRG7</accession>
<feature type="binding site" evidence="11">
    <location>
        <begin position="249"/>
        <end position="250"/>
    </location>
    <ligand>
        <name>pyridoxal 5'-phosphate</name>
        <dbReference type="ChEBI" id="CHEBI:597326"/>
    </ligand>
</feature>
<proteinExistence type="inferred from homology"/>
<dbReference type="InterPro" id="IPR000192">
    <property type="entry name" value="Aminotrans_V_dom"/>
</dbReference>
<evidence type="ECO:0000313" key="14">
    <source>
        <dbReference type="EMBL" id="GLR26031.1"/>
    </source>
</evidence>
<dbReference type="Gene3D" id="3.90.1150.10">
    <property type="entry name" value="Aspartate Aminotransferase, domain 1"/>
    <property type="match status" value="1"/>
</dbReference>
<evidence type="ECO:0000256" key="6">
    <source>
        <dbReference type="ARBA" id="ARBA00022898"/>
    </source>
</evidence>
<comment type="catalytic activity">
    <reaction evidence="9 11">
        <text>4-(phosphooxy)-L-threonine + 2-oxoglutarate = (R)-3-hydroxy-2-oxo-4-phosphooxybutanoate + L-glutamate</text>
        <dbReference type="Rhea" id="RHEA:16573"/>
        <dbReference type="ChEBI" id="CHEBI:16810"/>
        <dbReference type="ChEBI" id="CHEBI:29985"/>
        <dbReference type="ChEBI" id="CHEBI:58452"/>
        <dbReference type="ChEBI" id="CHEBI:58538"/>
        <dbReference type="EC" id="2.6.1.52"/>
    </reaction>
</comment>
<evidence type="ECO:0000256" key="4">
    <source>
        <dbReference type="ARBA" id="ARBA00022605"/>
    </source>
</evidence>
<keyword evidence="7 11" id="KW-0664">Pyridoxine biosynthesis</keyword>
<dbReference type="InterPro" id="IPR015422">
    <property type="entry name" value="PyrdxlP-dep_Trfase_small"/>
</dbReference>
<reference evidence="15" key="1">
    <citation type="journal article" date="2019" name="Int. J. Syst. Evol. Microbiol.">
        <title>The Global Catalogue of Microorganisms (GCM) 10K type strain sequencing project: providing services to taxonomists for standard genome sequencing and annotation.</title>
        <authorList>
            <consortium name="The Broad Institute Genomics Platform"/>
            <consortium name="The Broad Institute Genome Sequencing Center for Infectious Disease"/>
            <person name="Wu L."/>
            <person name="Ma J."/>
        </authorList>
    </citation>
    <scope>NUCLEOTIDE SEQUENCE [LARGE SCALE GENOMIC DNA]</scope>
    <source>
        <strain evidence="15">NBRC 105857</strain>
    </source>
</reference>
<sequence length="372" mass="40892">MSRVWNFSAGPATLPEEVLKQAAEEMLDWRGKGLSVMEMSHRSPEYTEIFEHAKRGLVDLLSIPETHDVLFMQGGAVGMNAIVPMNLLRGFDAAAFVNTGSWSKKTAKEFAKYGRADVVLSNDADLGQFKAGSYVPDCGALVDSLKSKKYAYLHFCDNETIGGVEFNGQIEQIASQLAFPVVSDMSSNILSRPIDWNCHGLVYGGAQKNIGPAGVTLVVIEKRLLGRSIDHCPSAFEFATVAENGSMYNTPPTYAIYIAGLVFDWLKRKGGVAWAQAEAQRKSALLYKTIDDSQFYTSPVRPEDRSKMNVPFVLADESLNARFLSDAANRGLVQLKGHKSVGGMRASIYNAMPYEGVLALTEFMREFEKEVA</sequence>
<dbReference type="InterPro" id="IPR015424">
    <property type="entry name" value="PyrdxlP-dep_Trfase"/>
</dbReference>
<keyword evidence="4 11" id="KW-0028">Amino-acid biosynthesis</keyword>
<name>A0ABQ5YRG7_9BURK</name>
<dbReference type="InterPro" id="IPR022278">
    <property type="entry name" value="Pser_aminoTfrase"/>
</dbReference>
<dbReference type="GO" id="GO:0008483">
    <property type="term" value="F:transaminase activity"/>
    <property type="evidence" value="ECO:0007669"/>
    <property type="project" value="UniProtKB-KW"/>
</dbReference>
<dbReference type="PANTHER" id="PTHR43247">
    <property type="entry name" value="PHOSPHOSERINE AMINOTRANSFERASE"/>
    <property type="match status" value="1"/>
</dbReference>
<dbReference type="RefSeq" id="WP_284280494.1">
    <property type="nucleotide sequence ID" value="NZ_BSOJ01000010.1"/>
</dbReference>
<gene>
    <name evidence="14" type="primary">serC_1</name>
    <name evidence="11" type="synonym">serC</name>
    <name evidence="14" type="ORF">GCM10007875_11190</name>
</gene>
<feature type="binding site" evidence="11">
    <location>
        <position position="42"/>
    </location>
    <ligand>
        <name>L-glutamate</name>
        <dbReference type="ChEBI" id="CHEBI:29985"/>
    </ligand>
</feature>
<dbReference type="Proteomes" id="UP001156664">
    <property type="component" value="Unassembled WGS sequence"/>
</dbReference>
<dbReference type="EMBL" id="BSOJ01000010">
    <property type="protein sequence ID" value="GLR26031.1"/>
    <property type="molecule type" value="Genomic_DNA"/>
</dbReference>
<dbReference type="Gene3D" id="3.40.640.10">
    <property type="entry name" value="Type I PLP-dependent aspartate aminotransferase-like (Major domain)"/>
    <property type="match status" value="1"/>
</dbReference>